<reference evidence="3" key="1">
    <citation type="submission" date="2023-08" db="EMBL/GenBank/DDBJ databases">
        <authorList>
            <person name="Page C.A."/>
            <person name="Perez-Diaz I.M."/>
        </authorList>
    </citation>
    <scope>NUCLEOTIDE SEQUENCE</scope>
    <source>
        <strain evidence="3">3.8.38</strain>
    </source>
</reference>
<feature type="domain" description="Acyltransferase 3" evidence="2">
    <location>
        <begin position="6"/>
        <end position="107"/>
    </location>
</feature>
<dbReference type="EMBL" id="JAVLAM010000001">
    <property type="protein sequence ID" value="MDT7014911.1"/>
    <property type="molecule type" value="Genomic_DNA"/>
</dbReference>
<dbReference type="AlphaFoldDB" id="A0AAW8W4G9"/>
<sequence length="118" mass="13500">MAIISVTYSIFNKAWMHNIYAEFNYDNLIVMIWITLLFWTLLQINVKSLNISKLITLVSKNCMGIYIVHVIVLKIISHLISMSGAVNNIMVIFIVFLLSLAISEVIYRIPGLRKLVAL</sequence>
<evidence type="ECO:0000313" key="3">
    <source>
        <dbReference type="EMBL" id="MDT7014911.1"/>
    </source>
</evidence>
<keyword evidence="1" id="KW-1133">Transmembrane helix</keyword>
<accession>A0AAW8W4G9</accession>
<protein>
    <recommendedName>
        <fullName evidence="2">Acyltransferase 3 domain-containing protein</fullName>
    </recommendedName>
</protein>
<organism evidence="3 4">
    <name type="scientific">Levilactobacillus namurensis</name>
    <dbReference type="NCBI Taxonomy" id="380393"/>
    <lineage>
        <taxon>Bacteria</taxon>
        <taxon>Bacillati</taxon>
        <taxon>Bacillota</taxon>
        <taxon>Bacilli</taxon>
        <taxon>Lactobacillales</taxon>
        <taxon>Lactobacillaceae</taxon>
        <taxon>Levilactobacillus</taxon>
    </lineage>
</organism>
<feature type="transmembrane region" description="Helical" evidence="1">
    <location>
        <begin position="89"/>
        <end position="107"/>
    </location>
</feature>
<dbReference type="Pfam" id="PF01757">
    <property type="entry name" value="Acyl_transf_3"/>
    <property type="match status" value="1"/>
</dbReference>
<proteinExistence type="predicted"/>
<dbReference type="Proteomes" id="UP001254075">
    <property type="component" value="Unassembled WGS sequence"/>
</dbReference>
<gene>
    <name evidence="3" type="ORF">RI532_10990</name>
</gene>
<evidence type="ECO:0000256" key="1">
    <source>
        <dbReference type="SAM" id="Phobius"/>
    </source>
</evidence>
<evidence type="ECO:0000259" key="2">
    <source>
        <dbReference type="Pfam" id="PF01757"/>
    </source>
</evidence>
<evidence type="ECO:0000313" key="4">
    <source>
        <dbReference type="Proteomes" id="UP001254075"/>
    </source>
</evidence>
<feature type="transmembrane region" description="Helical" evidence="1">
    <location>
        <begin position="63"/>
        <end position="83"/>
    </location>
</feature>
<name>A0AAW8W4G9_9LACO</name>
<keyword evidence="1" id="KW-0472">Membrane</keyword>
<comment type="caution">
    <text evidence="3">The sequence shown here is derived from an EMBL/GenBank/DDBJ whole genome shotgun (WGS) entry which is preliminary data.</text>
</comment>
<keyword evidence="1" id="KW-0812">Transmembrane</keyword>
<feature type="transmembrane region" description="Helical" evidence="1">
    <location>
        <begin position="25"/>
        <end position="42"/>
    </location>
</feature>
<dbReference type="InterPro" id="IPR002656">
    <property type="entry name" value="Acyl_transf_3_dom"/>
</dbReference>
<dbReference type="GO" id="GO:0016747">
    <property type="term" value="F:acyltransferase activity, transferring groups other than amino-acyl groups"/>
    <property type="evidence" value="ECO:0007669"/>
    <property type="project" value="InterPro"/>
</dbReference>
<dbReference type="RefSeq" id="WP_390892249.1">
    <property type="nucleotide sequence ID" value="NZ_JAVLAM010000001.1"/>
</dbReference>